<evidence type="ECO:0000256" key="7">
    <source>
        <dbReference type="SAM" id="MobiDB-lite"/>
    </source>
</evidence>
<dbReference type="HAMAP" id="MF_00337">
    <property type="entry name" value="Exonuc_7_S"/>
    <property type="match status" value="1"/>
</dbReference>
<evidence type="ECO:0000256" key="5">
    <source>
        <dbReference type="ARBA" id="ARBA00022839"/>
    </source>
</evidence>
<evidence type="ECO:0000313" key="8">
    <source>
        <dbReference type="EMBL" id="VEN74452.1"/>
    </source>
</evidence>
<dbReference type="NCBIfam" id="TIGR01280">
    <property type="entry name" value="xseB"/>
    <property type="match status" value="1"/>
</dbReference>
<evidence type="ECO:0000256" key="6">
    <source>
        <dbReference type="HAMAP-Rule" id="MF_00337"/>
    </source>
</evidence>
<feature type="compositionally biased region" description="Basic and acidic residues" evidence="7">
    <location>
        <begin position="75"/>
        <end position="91"/>
    </location>
</feature>
<protein>
    <recommendedName>
        <fullName evidence="6">Exodeoxyribonuclease 7 small subunit</fullName>
        <ecNumber evidence="6">3.1.11.6</ecNumber>
    </recommendedName>
    <alternativeName>
        <fullName evidence="6">Exodeoxyribonuclease VII small subunit</fullName>
        <shortName evidence="6">Exonuclease VII small subunit</shortName>
    </alternativeName>
</protein>
<dbReference type="InterPro" id="IPR037004">
    <property type="entry name" value="Exonuc_VII_ssu_sf"/>
</dbReference>
<dbReference type="Pfam" id="PF02609">
    <property type="entry name" value="Exonuc_VII_S"/>
    <property type="match status" value="1"/>
</dbReference>
<evidence type="ECO:0000256" key="1">
    <source>
        <dbReference type="ARBA" id="ARBA00009998"/>
    </source>
</evidence>
<dbReference type="GO" id="GO:0005829">
    <property type="term" value="C:cytosol"/>
    <property type="evidence" value="ECO:0007669"/>
    <property type="project" value="TreeGrafter"/>
</dbReference>
<evidence type="ECO:0000256" key="4">
    <source>
        <dbReference type="ARBA" id="ARBA00022801"/>
    </source>
</evidence>
<dbReference type="PANTHER" id="PTHR34137">
    <property type="entry name" value="EXODEOXYRIBONUCLEASE 7 SMALL SUBUNIT"/>
    <property type="match status" value="1"/>
</dbReference>
<keyword evidence="4 6" id="KW-0378">Hydrolase</keyword>
<comment type="subcellular location">
    <subcellularLocation>
        <location evidence="6">Cytoplasm</location>
    </subcellularLocation>
</comment>
<name>A0A484HGU5_9BACT</name>
<accession>A0A484HGU5</accession>
<reference evidence="8" key="1">
    <citation type="submission" date="2019-01" db="EMBL/GenBank/DDBJ databases">
        <authorList>
            <consortium name="Genoscope - CEA"/>
            <person name="William W."/>
        </authorList>
    </citation>
    <scope>NUCLEOTIDE SEQUENCE</scope>
    <source>
        <strain evidence="8">CR-1</strain>
    </source>
</reference>
<dbReference type="GO" id="GO:0008855">
    <property type="term" value="F:exodeoxyribonuclease VII activity"/>
    <property type="evidence" value="ECO:0007669"/>
    <property type="project" value="UniProtKB-UniRule"/>
</dbReference>
<evidence type="ECO:0000256" key="3">
    <source>
        <dbReference type="ARBA" id="ARBA00022722"/>
    </source>
</evidence>
<dbReference type="EMBL" id="CAACVI010000034">
    <property type="protein sequence ID" value="VEN74452.1"/>
    <property type="molecule type" value="Genomic_DNA"/>
</dbReference>
<dbReference type="EC" id="3.1.11.6" evidence="6"/>
<feature type="region of interest" description="Disordered" evidence="7">
    <location>
        <begin position="61"/>
        <end position="91"/>
    </location>
</feature>
<organism evidence="8">
    <name type="scientific">uncultured Desulfobacteraceae bacterium</name>
    <dbReference type="NCBI Taxonomy" id="218296"/>
    <lineage>
        <taxon>Bacteria</taxon>
        <taxon>Pseudomonadati</taxon>
        <taxon>Thermodesulfobacteriota</taxon>
        <taxon>Desulfobacteria</taxon>
        <taxon>Desulfobacterales</taxon>
        <taxon>Desulfobacteraceae</taxon>
        <taxon>environmental samples</taxon>
    </lineage>
</organism>
<dbReference type="SUPFAM" id="SSF116842">
    <property type="entry name" value="XseB-like"/>
    <property type="match status" value="1"/>
</dbReference>
<keyword evidence="5 6" id="KW-0269">Exonuclease</keyword>
<comment type="function">
    <text evidence="6">Bidirectionally degrades single-stranded DNA into large acid-insoluble oligonucleotides, which are then degraded further into small acid-soluble oligonucleotides.</text>
</comment>
<keyword evidence="2 6" id="KW-0963">Cytoplasm</keyword>
<dbReference type="PANTHER" id="PTHR34137:SF1">
    <property type="entry name" value="EXODEOXYRIBONUCLEASE 7 SMALL SUBUNIT"/>
    <property type="match status" value="1"/>
</dbReference>
<comment type="similarity">
    <text evidence="1 6">Belongs to the XseB family.</text>
</comment>
<gene>
    <name evidence="6 8" type="primary">xseB</name>
    <name evidence="8" type="ORF">EPICR_40031</name>
</gene>
<dbReference type="NCBIfam" id="NF002140">
    <property type="entry name" value="PRK00977.1-4"/>
    <property type="match status" value="1"/>
</dbReference>
<evidence type="ECO:0000256" key="2">
    <source>
        <dbReference type="ARBA" id="ARBA00022490"/>
    </source>
</evidence>
<comment type="catalytic activity">
    <reaction evidence="6">
        <text>Exonucleolytic cleavage in either 5'- to 3'- or 3'- to 5'-direction to yield nucleoside 5'-phosphates.</text>
        <dbReference type="EC" id="3.1.11.6"/>
    </reaction>
</comment>
<dbReference type="GO" id="GO:0009318">
    <property type="term" value="C:exodeoxyribonuclease VII complex"/>
    <property type="evidence" value="ECO:0007669"/>
    <property type="project" value="UniProtKB-UniRule"/>
</dbReference>
<dbReference type="InterPro" id="IPR003761">
    <property type="entry name" value="Exonuc_VII_S"/>
</dbReference>
<comment type="subunit">
    <text evidence="6">Heterooligomer composed of large and small subunits.</text>
</comment>
<keyword evidence="3 6" id="KW-0540">Nuclease</keyword>
<dbReference type="AlphaFoldDB" id="A0A484HGU5"/>
<proteinExistence type="inferred from homology"/>
<dbReference type="GO" id="GO:0006308">
    <property type="term" value="P:DNA catabolic process"/>
    <property type="evidence" value="ECO:0007669"/>
    <property type="project" value="UniProtKB-UniRule"/>
</dbReference>
<dbReference type="Gene3D" id="1.10.287.1040">
    <property type="entry name" value="Exonuclease VII, small subunit"/>
    <property type="match status" value="1"/>
</dbReference>
<sequence length="91" mass="10258">MAQKTFEKSMERLEQIVAELENGDIPLEKALKKFEEGVKLSKFCSQKLDETEQKVTALLKDEAGGVSEKPFGPGTDRDIFQTPSERHDSQD</sequence>